<keyword evidence="1" id="KW-0479">Metal-binding</keyword>
<keyword evidence="7" id="KW-1185">Reference proteome</keyword>
<dbReference type="InterPro" id="IPR002893">
    <property type="entry name" value="Znf_MYND"/>
</dbReference>
<evidence type="ECO:0000256" key="2">
    <source>
        <dbReference type="ARBA" id="ARBA00022771"/>
    </source>
</evidence>
<accession>A0A401GMC2</accession>
<dbReference type="AlphaFoldDB" id="A0A401GMC2"/>
<comment type="caution">
    <text evidence="6">The sequence shown here is derived from an EMBL/GenBank/DDBJ whole genome shotgun (WGS) entry which is preliminary data.</text>
</comment>
<dbReference type="GO" id="GO:0008270">
    <property type="term" value="F:zinc ion binding"/>
    <property type="evidence" value="ECO:0007669"/>
    <property type="project" value="UniProtKB-KW"/>
</dbReference>
<dbReference type="STRING" id="139825.A0A401GMC2"/>
<dbReference type="Proteomes" id="UP000287166">
    <property type="component" value="Unassembled WGS sequence"/>
</dbReference>
<dbReference type="PROSITE" id="PS01360">
    <property type="entry name" value="ZF_MYND_1"/>
    <property type="match status" value="1"/>
</dbReference>
<protein>
    <recommendedName>
        <fullName evidence="5">MYND-type domain-containing protein</fullName>
    </recommendedName>
</protein>
<evidence type="ECO:0000256" key="3">
    <source>
        <dbReference type="ARBA" id="ARBA00022833"/>
    </source>
</evidence>
<dbReference type="SUPFAM" id="SSF144232">
    <property type="entry name" value="HIT/MYND zinc finger-like"/>
    <property type="match status" value="1"/>
</dbReference>
<gene>
    <name evidence="6" type="ORF">SCP_0503570</name>
</gene>
<evidence type="ECO:0000313" key="7">
    <source>
        <dbReference type="Proteomes" id="UP000287166"/>
    </source>
</evidence>
<evidence type="ECO:0000256" key="1">
    <source>
        <dbReference type="ARBA" id="ARBA00022723"/>
    </source>
</evidence>
<dbReference type="PROSITE" id="PS50865">
    <property type="entry name" value="ZF_MYND_2"/>
    <property type="match status" value="1"/>
</dbReference>
<dbReference type="InParanoid" id="A0A401GMC2"/>
<reference evidence="6 7" key="1">
    <citation type="journal article" date="2018" name="Sci. Rep.">
        <title>Genome sequence of the cauliflower mushroom Sparassis crispa (Hanabiratake) and its association with beneficial usage.</title>
        <authorList>
            <person name="Kiyama R."/>
            <person name="Furutani Y."/>
            <person name="Kawaguchi K."/>
            <person name="Nakanishi T."/>
        </authorList>
    </citation>
    <scope>NUCLEOTIDE SEQUENCE [LARGE SCALE GENOMIC DNA]</scope>
</reference>
<keyword evidence="3" id="KW-0862">Zinc</keyword>
<keyword evidence="2 4" id="KW-0863">Zinc-finger</keyword>
<evidence type="ECO:0000313" key="6">
    <source>
        <dbReference type="EMBL" id="GBE83309.1"/>
    </source>
</evidence>
<evidence type="ECO:0000256" key="4">
    <source>
        <dbReference type="PROSITE-ProRule" id="PRU00134"/>
    </source>
</evidence>
<feature type="domain" description="MYND-type" evidence="5">
    <location>
        <begin position="150"/>
        <end position="186"/>
    </location>
</feature>
<dbReference type="Pfam" id="PF01753">
    <property type="entry name" value="zf-MYND"/>
    <property type="match status" value="1"/>
</dbReference>
<evidence type="ECO:0000259" key="5">
    <source>
        <dbReference type="PROSITE" id="PS50865"/>
    </source>
</evidence>
<dbReference type="EMBL" id="BFAD01000005">
    <property type="protein sequence ID" value="GBE83309.1"/>
    <property type="molecule type" value="Genomic_DNA"/>
</dbReference>
<sequence length="326" mass="37074">MMPLEGTIWDVRQTLMVMGRIWDDGYNWCVIQDPEGQKFRIAVRISSVHQIDWETPVLVVLYRSFLAASTGVGPRWVSAQTRLGQGAKVNATELEGKLLLKILAMNAKHLPADFSPMKGALEQDFKVSFLLPVGPLTFEDLGKLNADTGCFVCGKKTASLCAQCFSVSYCGQDCQRAHWPEHKGMCRSVRGGTWRTVPFVNIMPGHEGHSMYMLTRHNFKDSEVALRNPDETRPPPNIHGTKIFLVKLQIVIPARDFHMVYDRQRSFGEVYFLRTKSPEVFSEMISETEGPRGGFGGYKMYRLAKRVSDWELSICLYREPQSEIMW</sequence>
<name>A0A401GMC2_9APHY</name>
<dbReference type="Gene3D" id="6.10.140.2220">
    <property type="match status" value="1"/>
</dbReference>
<dbReference type="GeneID" id="38780226"/>
<dbReference type="RefSeq" id="XP_027614222.1">
    <property type="nucleotide sequence ID" value="XM_027758421.1"/>
</dbReference>
<dbReference type="OrthoDB" id="341421at2759"/>
<proteinExistence type="predicted"/>
<organism evidence="6 7">
    <name type="scientific">Sparassis crispa</name>
    <dbReference type="NCBI Taxonomy" id="139825"/>
    <lineage>
        <taxon>Eukaryota</taxon>
        <taxon>Fungi</taxon>
        <taxon>Dikarya</taxon>
        <taxon>Basidiomycota</taxon>
        <taxon>Agaricomycotina</taxon>
        <taxon>Agaricomycetes</taxon>
        <taxon>Polyporales</taxon>
        <taxon>Sparassidaceae</taxon>
        <taxon>Sparassis</taxon>
    </lineage>
</organism>